<keyword evidence="7" id="KW-1185">Reference proteome</keyword>
<evidence type="ECO:0000256" key="4">
    <source>
        <dbReference type="SAM" id="MobiDB-lite"/>
    </source>
</evidence>
<evidence type="ECO:0000256" key="2">
    <source>
        <dbReference type="ARBA" id="ARBA00022833"/>
    </source>
</evidence>
<reference evidence="7" key="1">
    <citation type="journal article" date="2015" name="Proc. Natl. Acad. Sci. U.S.A.">
        <title>Genome sequence of the Asian Tiger mosquito, Aedes albopictus, reveals insights into its biology, genetics, and evolution.</title>
        <authorList>
            <person name="Chen X.G."/>
            <person name="Jiang X."/>
            <person name="Gu J."/>
            <person name="Xu M."/>
            <person name="Wu Y."/>
            <person name="Deng Y."/>
            <person name="Zhang C."/>
            <person name="Bonizzoni M."/>
            <person name="Dermauw W."/>
            <person name="Vontas J."/>
            <person name="Armbruster P."/>
            <person name="Huang X."/>
            <person name="Yang Y."/>
            <person name="Zhang H."/>
            <person name="He W."/>
            <person name="Peng H."/>
            <person name="Liu Y."/>
            <person name="Wu K."/>
            <person name="Chen J."/>
            <person name="Lirakis M."/>
            <person name="Topalis P."/>
            <person name="Van Leeuwen T."/>
            <person name="Hall A.B."/>
            <person name="Jiang X."/>
            <person name="Thorpe C."/>
            <person name="Mueller R.L."/>
            <person name="Sun C."/>
            <person name="Waterhouse R.M."/>
            <person name="Yan G."/>
            <person name="Tu Z.J."/>
            <person name="Fang X."/>
            <person name="James A.A."/>
        </authorList>
    </citation>
    <scope>NUCLEOTIDE SEQUENCE [LARGE SCALE GENOMIC DNA]</scope>
    <source>
        <strain evidence="7">Foshan</strain>
    </source>
</reference>
<dbReference type="PANTHER" id="PTHR47160:SF5">
    <property type="entry name" value="MULE TRANSPOSASE DOMAIN-CONTAINING PROTEIN"/>
    <property type="match status" value="1"/>
</dbReference>
<evidence type="ECO:0000259" key="5">
    <source>
        <dbReference type="PROSITE" id="PS50089"/>
    </source>
</evidence>
<dbReference type="RefSeq" id="XP_062711910.1">
    <property type="nucleotide sequence ID" value="XM_062855926.1"/>
</dbReference>
<evidence type="ECO:0000313" key="6">
    <source>
        <dbReference type="EnsemblMetazoa" id="AALFPA23_021531.P31848"/>
    </source>
</evidence>
<feature type="domain" description="RING-type" evidence="5">
    <location>
        <begin position="431"/>
        <end position="469"/>
    </location>
</feature>
<reference evidence="6" key="2">
    <citation type="submission" date="2025-05" db="UniProtKB">
        <authorList>
            <consortium name="EnsemblMetazoa"/>
        </authorList>
    </citation>
    <scope>IDENTIFICATION</scope>
    <source>
        <strain evidence="6">Foshan</strain>
    </source>
</reference>
<sequence length="480" mass="53846">MRTEFHGGQTGTYTNANHSHPDHSVTIAKAELRSALKEASTRSFEGYRAIFDAVCNLPEHRDAASKLSYSEVQHMMRKARSTCFPPVPSTVSEFSEIMTSDKAAGFRSIDGDPFYYGSTGEAGNQTMFFIVPATKNALRVAAETTLSFDGTFKTKPAMFGQLFMAYAKVNEKIHPLAFMPAENEHPTTEQYKNILQRVKAELGTVKVTVTVSDFEKPLINACREVFSQATHQGCLFHFKQAVKRYIVVKVGVHPTSKDYNVYRMALQLPHLPANKMMEGVKVVTEYIKKHTEDVEKAEDFGRYLRLQWLRNISPLIYSTYRSDITTNNVAESYHSLLLREVGVSPSPWVFVEKIIGLSKTVALEISRGDQALMYRRQQSERQKVVQLCTAAFDEDGDVQKFLLSLNDSKKNIECCSMQMADNDLIIALDVCVSCTKYAAITLQPCMHKPYCGTCVWPALASNKLCPLCSAPWSGILKDTE</sequence>
<dbReference type="Pfam" id="PF10551">
    <property type="entry name" value="MULE"/>
    <property type="match status" value="1"/>
</dbReference>
<dbReference type="InterPro" id="IPR018289">
    <property type="entry name" value="MULE_transposase_dom"/>
</dbReference>
<name>A0ABM1ZTJ9_AEDAL</name>
<keyword evidence="1 3" id="KW-0863">Zinc-finger</keyword>
<dbReference type="PANTHER" id="PTHR47160">
    <property type="entry name" value="PUTATIVE-RELATED"/>
    <property type="match status" value="1"/>
</dbReference>
<evidence type="ECO:0000313" key="7">
    <source>
        <dbReference type="Proteomes" id="UP000069940"/>
    </source>
</evidence>
<dbReference type="PROSITE" id="PS50089">
    <property type="entry name" value="ZF_RING_2"/>
    <property type="match status" value="1"/>
</dbReference>
<dbReference type="InterPro" id="IPR001841">
    <property type="entry name" value="Znf_RING"/>
</dbReference>
<dbReference type="SUPFAM" id="SSF57850">
    <property type="entry name" value="RING/U-box"/>
    <property type="match status" value="1"/>
</dbReference>
<feature type="region of interest" description="Disordered" evidence="4">
    <location>
        <begin position="1"/>
        <end position="21"/>
    </location>
</feature>
<dbReference type="Proteomes" id="UP000069940">
    <property type="component" value="Unassembled WGS sequence"/>
</dbReference>
<dbReference type="GeneID" id="109418354"/>
<protein>
    <recommendedName>
        <fullName evidence="5">RING-type domain-containing protein</fullName>
    </recommendedName>
</protein>
<dbReference type="EnsemblMetazoa" id="AALFPA23_021531.R31848">
    <property type="protein sequence ID" value="AALFPA23_021531.P31848"/>
    <property type="gene ID" value="AALFPA23_021531"/>
</dbReference>
<keyword evidence="1 3" id="KW-0479">Metal-binding</keyword>
<accession>A0ABM1ZTJ9</accession>
<evidence type="ECO:0000256" key="1">
    <source>
        <dbReference type="ARBA" id="ARBA00022771"/>
    </source>
</evidence>
<evidence type="ECO:0000256" key="3">
    <source>
        <dbReference type="PROSITE-ProRule" id="PRU00175"/>
    </source>
</evidence>
<organism evidence="6 7">
    <name type="scientific">Aedes albopictus</name>
    <name type="common">Asian tiger mosquito</name>
    <name type="synonym">Stegomyia albopicta</name>
    <dbReference type="NCBI Taxonomy" id="7160"/>
    <lineage>
        <taxon>Eukaryota</taxon>
        <taxon>Metazoa</taxon>
        <taxon>Ecdysozoa</taxon>
        <taxon>Arthropoda</taxon>
        <taxon>Hexapoda</taxon>
        <taxon>Insecta</taxon>
        <taxon>Pterygota</taxon>
        <taxon>Neoptera</taxon>
        <taxon>Endopterygota</taxon>
        <taxon>Diptera</taxon>
        <taxon>Nematocera</taxon>
        <taxon>Culicoidea</taxon>
        <taxon>Culicidae</taxon>
        <taxon>Culicinae</taxon>
        <taxon>Aedini</taxon>
        <taxon>Aedes</taxon>
        <taxon>Stegomyia</taxon>
    </lineage>
</organism>
<keyword evidence="2" id="KW-0862">Zinc</keyword>
<proteinExistence type="predicted"/>